<name>A0A2S6HTY6_9FIRM</name>
<dbReference type="EMBL" id="PTJA01000004">
    <property type="protein sequence ID" value="PPK81300.1"/>
    <property type="molecule type" value="Genomic_DNA"/>
</dbReference>
<keyword evidence="2" id="KW-1185">Reference proteome</keyword>
<evidence type="ECO:0000313" key="1">
    <source>
        <dbReference type="EMBL" id="PPK81300.1"/>
    </source>
</evidence>
<dbReference type="RefSeq" id="WP_104436399.1">
    <property type="nucleotide sequence ID" value="NZ_PTJA01000004.1"/>
</dbReference>
<evidence type="ECO:0000313" key="2">
    <source>
        <dbReference type="Proteomes" id="UP000237749"/>
    </source>
</evidence>
<dbReference type="AlphaFoldDB" id="A0A2S6HTY6"/>
<gene>
    <name evidence="1" type="ORF">BXY41_104101</name>
</gene>
<accession>A0A2S6HTY6</accession>
<organism evidence="1 2">
    <name type="scientific">Lacrimispora xylanisolvens</name>
    <dbReference type="NCBI Taxonomy" id="384636"/>
    <lineage>
        <taxon>Bacteria</taxon>
        <taxon>Bacillati</taxon>
        <taxon>Bacillota</taxon>
        <taxon>Clostridia</taxon>
        <taxon>Lachnospirales</taxon>
        <taxon>Lachnospiraceae</taxon>
        <taxon>Lacrimispora</taxon>
    </lineage>
</organism>
<reference evidence="1 2" key="1">
    <citation type="submission" date="2018-02" db="EMBL/GenBank/DDBJ databases">
        <title>Genomic Encyclopedia of Archaeal and Bacterial Type Strains, Phase II (KMG-II): from individual species to whole genera.</title>
        <authorList>
            <person name="Goeker M."/>
        </authorList>
    </citation>
    <scope>NUCLEOTIDE SEQUENCE [LARGE SCALE GENOMIC DNA]</scope>
    <source>
        <strain evidence="1 2">DSM 3808</strain>
    </source>
</reference>
<comment type="caution">
    <text evidence="1">The sequence shown here is derived from an EMBL/GenBank/DDBJ whole genome shotgun (WGS) entry which is preliminary data.</text>
</comment>
<protein>
    <submittedName>
        <fullName evidence="1">Uncharacterized protein</fullName>
    </submittedName>
</protein>
<sequence>MARGIIRGMVRYKNRVPVRGAIIILERMVNVFNEELKEDDWEGVYLGFAQTNMHGEFCFSVPDNTVTYRVKVFDNHHE</sequence>
<proteinExistence type="predicted"/>
<dbReference type="Proteomes" id="UP000237749">
    <property type="component" value="Unassembled WGS sequence"/>
</dbReference>